<proteinExistence type="predicted"/>
<dbReference type="RefSeq" id="XP_069205243.1">
    <property type="nucleotide sequence ID" value="XM_069357306.1"/>
</dbReference>
<evidence type="ECO:0000256" key="2">
    <source>
        <dbReference type="SAM" id="MobiDB-lite"/>
    </source>
</evidence>
<sequence>METRDDNSARPREIADNTLDTAALSTRLNALVSDKSPLPLLGSPFRTPALALRGLSRPQSIYPSDSISMIRSRTGGTDVDRGEGEEGFYDGAAYELDSQGVTNGPGVDLGAPSPVPTLPGWPGTVPENMYNHRERLTDDAVRDVLEIVQRRADEAELADAAARLDRAEKKLRDTQARLVAEQLLRGEAERASRSRGDEARCAKAELANAVRALRKARDEGRKTDEERRRATRAFDEARDRLNKYHEELRMRDARAEGKAEGRAEAEWWLGPAKSAPVRVWAVEPKAAVPLSQVPQRPTVAQEYQAQVQHPGIQQQWQVSQQPPQVPVHAQAQYGQNLDYYQPPTQYAPGVQPAQRPTVAQYAHAPQTTAQPSTRTAEPQYPSTRPSSERVPPPPALPAGISLPPDVPPPPSRLPTAPSRGSSAIIAPIPERAPRPGAAEAYLDQLVNDPRASKLLDAGLARAASKLLDTELARSATKLLDTDLGRSATKLLGTEVERSASRATQLLDTELACSASHSSRAPHRRAASASAAQFDEAWPAPGGTATPAPPTHARSASQPESTLQSHRLDHPSLHPHLHRDTASNLDSRYPLFVPSQPASSVPSRARDHSTSAPDPVQRRNSTFNPALVPLPASSVGSGVSRAKSARSATRERIAGAIRDNADLDPALHKIDETDEPAYDPRTQLPGAYPSRSYDPPKPPKARPHVGSRPRLSTVHEDEYVQRQSHRAADTDPAESSPRMASEAPTPPVGDSRKPSFWTWLLYCDEDASGYAAAYPSANTSAIASANSSADSSAISSAITSTDTSPNSSTLSAAHHRLRDIQAPTSESSR</sequence>
<evidence type="ECO:0000313" key="4">
    <source>
        <dbReference type="Proteomes" id="UP001565368"/>
    </source>
</evidence>
<dbReference type="Proteomes" id="UP001565368">
    <property type="component" value="Unassembled WGS sequence"/>
</dbReference>
<keyword evidence="1" id="KW-0175">Coiled coil</keyword>
<dbReference type="GeneID" id="95989969"/>
<feature type="compositionally biased region" description="Low complexity" evidence="2">
    <location>
        <begin position="413"/>
        <end position="431"/>
    </location>
</feature>
<reference evidence="3 4" key="1">
    <citation type="submission" date="2023-08" db="EMBL/GenBank/DDBJ databases">
        <title>Annotated Genome Sequence of Vanrija albida AlHP1.</title>
        <authorList>
            <person name="Herzog R."/>
        </authorList>
    </citation>
    <scope>NUCLEOTIDE SEQUENCE [LARGE SCALE GENOMIC DNA]</scope>
    <source>
        <strain evidence="3 4">AlHP1</strain>
    </source>
</reference>
<name>A0ABR3PS70_9TREE</name>
<evidence type="ECO:0000313" key="3">
    <source>
        <dbReference type="EMBL" id="KAL1405299.1"/>
    </source>
</evidence>
<keyword evidence="4" id="KW-1185">Reference proteome</keyword>
<feature type="region of interest" description="Disordered" evidence="2">
    <location>
        <begin position="339"/>
        <end position="431"/>
    </location>
</feature>
<feature type="region of interest" description="Disordered" evidence="2">
    <location>
        <begin position="536"/>
        <end position="752"/>
    </location>
</feature>
<accession>A0ABR3PS70</accession>
<feature type="compositionally biased region" description="Polar residues" evidence="2">
    <location>
        <begin position="553"/>
        <end position="564"/>
    </location>
</feature>
<dbReference type="EMBL" id="JBBXJM010000007">
    <property type="protein sequence ID" value="KAL1405299.1"/>
    <property type="molecule type" value="Genomic_DNA"/>
</dbReference>
<feature type="region of interest" description="Disordered" evidence="2">
    <location>
        <begin position="783"/>
        <end position="828"/>
    </location>
</feature>
<feature type="compositionally biased region" description="Low complexity" evidence="2">
    <location>
        <begin position="783"/>
        <end position="803"/>
    </location>
</feature>
<evidence type="ECO:0000256" key="1">
    <source>
        <dbReference type="SAM" id="Coils"/>
    </source>
</evidence>
<protein>
    <submittedName>
        <fullName evidence="3">Uncharacterized protein</fullName>
    </submittedName>
</protein>
<gene>
    <name evidence="3" type="ORF">Q8F55_008926</name>
</gene>
<feature type="compositionally biased region" description="Basic and acidic residues" evidence="2">
    <location>
        <begin position="647"/>
        <end position="670"/>
    </location>
</feature>
<feature type="compositionally biased region" description="Polar residues" evidence="2">
    <location>
        <begin position="365"/>
        <end position="385"/>
    </location>
</feature>
<comment type="caution">
    <text evidence="3">The sequence shown here is derived from an EMBL/GenBank/DDBJ whole genome shotgun (WGS) entry which is preliminary data.</text>
</comment>
<organism evidence="3 4">
    <name type="scientific">Vanrija albida</name>
    <dbReference type="NCBI Taxonomy" id="181172"/>
    <lineage>
        <taxon>Eukaryota</taxon>
        <taxon>Fungi</taxon>
        <taxon>Dikarya</taxon>
        <taxon>Basidiomycota</taxon>
        <taxon>Agaricomycotina</taxon>
        <taxon>Tremellomycetes</taxon>
        <taxon>Trichosporonales</taxon>
        <taxon>Trichosporonaceae</taxon>
        <taxon>Vanrija</taxon>
    </lineage>
</organism>
<feature type="coiled-coil region" evidence="1">
    <location>
        <begin position="150"/>
        <end position="247"/>
    </location>
</feature>